<dbReference type="PROSITE" id="PS51194">
    <property type="entry name" value="HELICASE_CTER"/>
    <property type="match status" value="1"/>
</dbReference>
<dbReference type="PANTHER" id="PTHR47396:SF1">
    <property type="entry name" value="ATP-DEPENDENT HELICASE IRC3-RELATED"/>
    <property type="match status" value="1"/>
</dbReference>
<dbReference type="SMART" id="SM00490">
    <property type="entry name" value="HELICc"/>
    <property type="match status" value="1"/>
</dbReference>
<evidence type="ECO:0000259" key="2">
    <source>
        <dbReference type="PROSITE" id="PS51194"/>
    </source>
</evidence>
<keyword evidence="4" id="KW-1185">Reference proteome</keyword>
<dbReference type="Proteomes" id="UP000714420">
    <property type="component" value="Unassembled WGS sequence"/>
</dbReference>
<feature type="domain" description="Helicase ATP-binding" evidence="1">
    <location>
        <begin position="19"/>
        <end position="157"/>
    </location>
</feature>
<dbReference type="PROSITE" id="PS51192">
    <property type="entry name" value="HELICASE_ATP_BIND_1"/>
    <property type="match status" value="1"/>
</dbReference>
<gene>
    <name evidence="3" type="ORF">HPS56_00770</name>
</gene>
<sequence>MTSSIRLYDYQRQMLQRITEAFDTYRSVMVQMPAGTGKTHLLAGVISKEVVSGQVWVIAHRRELVAQIEDTLRRYGMYTDDGTGVRVMSVQWLSRHWDDAGGPPELIIIDEAHHSLAVSYKELWRRYPDVRKLGVTATPCRLRRQGFTGLYEVLLQSWSINRFIAESRLSLYDYISILPDSDDQKIVDSLERRGADGDFSLKEMSAKLDVMPTIGRLFDTVERYVPSRKGIVYAIDIAHALHIAGYYTAHGINAVEISSKTPAARRKELTDGFRRGDIDVLVNVDLFGEGFDCPDVEFIQLARPTLSLSKYLQQVGRGMRSAQGKSHCTILDNVGLYRLFGLPSADRDWQAMFEGRMPGKGKVSRNGDSLLVQAMAVGRQRQETDDERTRMVTLLTHESHEDNIMVDYGYRVVGNVGRMGVAGLDGTEVLPCVYDTVELCGHGLAFVSSSGKTGVGGLWVDLTNGITFARRPEVIRKDFLELCSSDGFRFYPRVMTRMMTGDTYITKTAVEGEWGVGIRFRNLYVERLNPRKVYIFKEKYRGSSLFEDEHGSLFFKRDECMPLAVITEQEWKMMKMQNDTEADVERLRLEEFICGRNYNVRGVFFDGNENICDFNERSDLRVTHSPETGLYGLGKVLSGKGKERLLMLLDEQWAYISPPAFGIRICRKQDGRYVVKDDGYYTDDNVIDREFYFAGFMDGGFLHLVEATPEKAEYWVDLKTQFRHDSIPVVEKAGFLELVNEGKMCFVRNRKQLRGYPFARDDIRMGVGVCFIGKRIVFPKEKLSVFRIVNRCADNRHYVITGGDGTASRFYDMYYDGEHVPSVVMRR</sequence>
<comment type="caution">
    <text evidence="3">The sequence shown here is derived from an EMBL/GenBank/DDBJ whole genome shotgun (WGS) entry which is preliminary data.</text>
</comment>
<dbReference type="SUPFAM" id="SSF52540">
    <property type="entry name" value="P-loop containing nucleoside triphosphate hydrolases"/>
    <property type="match status" value="1"/>
</dbReference>
<dbReference type="InterPro" id="IPR001650">
    <property type="entry name" value="Helicase_C-like"/>
</dbReference>
<reference evidence="3 4" key="1">
    <citation type="submission" date="2020-05" db="EMBL/GenBank/DDBJ databases">
        <title>Distinct polysaccharide utilization as determinants for interspecies competition between intestinal Prevotella spp.</title>
        <authorList>
            <person name="Galvez E.J.C."/>
            <person name="Iljazovic A."/>
            <person name="Strowig T."/>
        </authorList>
    </citation>
    <scope>NUCLEOTIDE SEQUENCE [LARGE SCALE GENOMIC DNA]</scope>
    <source>
        <strain evidence="3 4">PMUR</strain>
    </source>
</reference>
<dbReference type="InterPro" id="IPR050742">
    <property type="entry name" value="Helicase_Restrict-Modif_Enz"/>
</dbReference>
<dbReference type="EMBL" id="JABKKF010000001">
    <property type="protein sequence ID" value="NPD90906.1"/>
    <property type="molecule type" value="Genomic_DNA"/>
</dbReference>
<keyword evidence="3" id="KW-0378">Hydrolase</keyword>
<feature type="domain" description="Helicase C-terminal" evidence="2">
    <location>
        <begin position="213"/>
        <end position="378"/>
    </location>
</feature>
<dbReference type="Pfam" id="PF04851">
    <property type="entry name" value="ResIII"/>
    <property type="match status" value="1"/>
</dbReference>
<evidence type="ECO:0000313" key="3">
    <source>
        <dbReference type="EMBL" id="NPD90906.1"/>
    </source>
</evidence>
<dbReference type="RefSeq" id="WP_172272379.1">
    <property type="nucleotide sequence ID" value="NZ_CASGMU010000001.1"/>
</dbReference>
<dbReference type="InterPro" id="IPR014001">
    <property type="entry name" value="Helicase_ATP-bd"/>
</dbReference>
<dbReference type="GO" id="GO:0004386">
    <property type="term" value="F:helicase activity"/>
    <property type="evidence" value="ECO:0007669"/>
    <property type="project" value="UniProtKB-KW"/>
</dbReference>
<dbReference type="Gene3D" id="3.40.50.300">
    <property type="entry name" value="P-loop containing nucleotide triphosphate hydrolases"/>
    <property type="match status" value="2"/>
</dbReference>
<organism evidence="3 4">
    <name type="scientific">Xylanibacter muris</name>
    <dbReference type="NCBI Taxonomy" id="2736290"/>
    <lineage>
        <taxon>Bacteria</taxon>
        <taxon>Pseudomonadati</taxon>
        <taxon>Bacteroidota</taxon>
        <taxon>Bacteroidia</taxon>
        <taxon>Bacteroidales</taxon>
        <taxon>Prevotellaceae</taxon>
        <taxon>Xylanibacter</taxon>
    </lineage>
</organism>
<accession>A0ABX2AIS4</accession>
<dbReference type="PANTHER" id="PTHR47396">
    <property type="entry name" value="TYPE I RESTRICTION ENZYME ECOKI R PROTEIN"/>
    <property type="match status" value="1"/>
</dbReference>
<dbReference type="InterPro" id="IPR006935">
    <property type="entry name" value="Helicase/UvrB_N"/>
</dbReference>
<keyword evidence="3" id="KW-0547">Nucleotide-binding</keyword>
<keyword evidence="3" id="KW-0067">ATP-binding</keyword>
<evidence type="ECO:0000259" key="1">
    <source>
        <dbReference type="PROSITE" id="PS51192"/>
    </source>
</evidence>
<protein>
    <submittedName>
        <fullName evidence="3">DEAD/DEAH box helicase</fullName>
    </submittedName>
</protein>
<proteinExistence type="predicted"/>
<dbReference type="Pfam" id="PF00271">
    <property type="entry name" value="Helicase_C"/>
    <property type="match status" value="1"/>
</dbReference>
<dbReference type="InterPro" id="IPR027417">
    <property type="entry name" value="P-loop_NTPase"/>
</dbReference>
<keyword evidence="3" id="KW-0347">Helicase</keyword>
<evidence type="ECO:0000313" key="4">
    <source>
        <dbReference type="Proteomes" id="UP000714420"/>
    </source>
</evidence>
<dbReference type="SMART" id="SM00487">
    <property type="entry name" value="DEXDc"/>
    <property type="match status" value="1"/>
</dbReference>
<name>A0ABX2AIS4_9BACT</name>